<dbReference type="InterPro" id="IPR036452">
    <property type="entry name" value="Ribo_hydro-like"/>
</dbReference>
<name>A0A4Q9E2E0_9BACL</name>
<dbReference type="OrthoDB" id="9797882at2"/>
<dbReference type="AlphaFoldDB" id="A0A4Q9E2E0"/>
<keyword evidence="1 4" id="KW-0378">Hydrolase</keyword>
<dbReference type="GO" id="GO:0006152">
    <property type="term" value="P:purine nucleoside catabolic process"/>
    <property type="evidence" value="ECO:0007669"/>
    <property type="project" value="TreeGrafter"/>
</dbReference>
<dbReference type="RefSeq" id="WP_131011587.1">
    <property type="nucleotide sequence ID" value="NZ_SIRE01000002.1"/>
</dbReference>
<accession>A0A4Q9E2E0</accession>
<organism evidence="4 5">
    <name type="scientific">Paenibacillus thalictri</name>
    <dbReference type="NCBI Taxonomy" id="2527873"/>
    <lineage>
        <taxon>Bacteria</taxon>
        <taxon>Bacillati</taxon>
        <taxon>Bacillota</taxon>
        <taxon>Bacilli</taxon>
        <taxon>Bacillales</taxon>
        <taxon>Paenibacillaceae</taxon>
        <taxon>Paenibacillus</taxon>
    </lineage>
</organism>
<dbReference type="EMBL" id="SIRE01000002">
    <property type="protein sequence ID" value="TBL81801.1"/>
    <property type="molecule type" value="Genomic_DNA"/>
</dbReference>
<evidence type="ECO:0000313" key="5">
    <source>
        <dbReference type="Proteomes" id="UP000293142"/>
    </source>
</evidence>
<evidence type="ECO:0000259" key="3">
    <source>
        <dbReference type="Pfam" id="PF01156"/>
    </source>
</evidence>
<dbReference type="Pfam" id="PF01156">
    <property type="entry name" value="IU_nuc_hydro"/>
    <property type="match status" value="1"/>
</dbReference>
<evidence type="ECO:0000313" key="4">
    <source>
        <dbReference type="EMBL" id="TBL81801.1"/>
    </source>
</evidence>
<proteinExistence type="predicted"/>
<keyword evidence="2" id="KW-0326">Glycosidase</keyword>
<evidence type="ECO:0000256" key="2">
    <source>
        <dbReference type="ARBA" id="ARBA00023295"/>
    </source>
</evidence>
<dbReference type="InterPro" id="IPR001910">
    <property type="entry name" value="Inosine/uridine_hydrolase_dom"/>
</dbReference>
<dbReference type="Proteomes" id="UP000293142">
    <property type="component" value="Unassembled WGS sequence"/>
</dbReference>
<dbReference type="PANTHER" id="PTHR12304">
    <property type="entry name" value="INOSINE-URIDINE PREFERRING NUCLEOSIDE HYDROLASE"/>
    <property type="match status" value="1"/>
</dbReference>
<reference evidence="4 5" key="1">
    <citation type="submission" date="2019-02" db="EMBL/GenBank/DDBJ databases">
        <title>Paenibacillus sp. nov., isolated from surface-sterilized tissue of Thalictrum simplex L.</title>
        <authorList>
            <person name="Tuo L."/>
        </authorList>
    </citation>
    <scope>NUCLEOTIDE SEQUENCE [LARGE SCALE GENOMIC DNA]</scope>
    <source>
        <strain evidence="4 5">N2SHLJ1</strain>
    </source>
</reference>
<dbReference type="InterPro" id="IPR023186">
    <property type="entry name" value="IUNH"/>
</dbReference>
<dbReference type="PANTHER" id="PTHR12304:SF4">
    <property type="entry name" value="URIDINE NUCLEOSIDASE"/>
    <property type="match status" value="1"/>
</dbReference>
<dbReference type="GO" id="GO:0005829">
    <property type="term" value="C:cytosol"/>
    <property type="evidence" value="ECO:0007669"/>
    <property type="project" value="TreeGrafter"/>
</dbReference>
<sequence>MRKVILDVDTGIDDALAIAYASASPEIELLGVTTTYGMAPVDCSVRNTLLVLEHLKCDVPVFRGAETPLVRSREYSGAFHGEDGLGNTAGREPKRAAADMHAVDFIIAQAREHGRELTLVTTAPLTNLALAIRKAPDIVQRIGSVVTMGGAVATLGNATKFAEANIIIDPHAADLVFSSELPITLVGLDVTRKTLLRQEEVERWRVKNTPCSLFFAEFTEFYIQAYRKYHPYLKGCALHDPLAVGVAVHPELVQTIPMHIMVDLEADALGRTTEDLHRESPDKPTTQVCLTVDAERFVSRFLSRVDQAFSR</sequence>
<keyword evidence="5" id="KW-1185">Reference proteome</keyword>
<gene>
    <name evidence="4" type="ORF">EYB31_02070</name>
</gene>
<dbReference type="Gene3D" id="3.90.245.10">
    <property type="entry name" value="Ribonucleoside hydrolase-like"/>
    <property type="match status" value="1"/>
</dbReference>
<evidence type="ECO:0000256" key="1">
    <source>
        <dbReference type="ARBA" id="ARBA00022801"/>
    </source>
</evidence>
<comment type="caution">
    <text evidence="4">The sequence shown here is derived from an EMBL/GenBank/DDBJ whole genome shotgun (WGS) entry which is preliminary data.</text>
</comment>
<dbReference type="GO" id="GO:0008477">
    <property type="term" value="F:purine nucleosidase activity"/>
    <property type="evidence" value="ECO:0007669"/>
    <property type="project" value="TreeGrafter"/>
</dbReference>
<dbReference type="CDD" id="cd02650">
    <property type="entry name" value="nuc_hydro_CaPnhB"/>
    <property type="match status" value="1"/>
</dbReference>
<feature type="domain" description="Inosine/uridine-preferring nucleoside hydrolase" evidence="3">
    <location>
        <begin position="4"/>
        <end position="298"/>
    </location>
</feature>
<dbReference type="SUPFAM" id="SSF53590">
    <property type="entry name" value="Nucleoside hydrolase"/>
    <property type="match status" value="1"/>
</dbReference>
<protein>
    <submittedName>
        <fullName evidence="4">Nucleoside hydrolase</fullName>
    </submittedName>
</protein>